<keyword evidence="1" id="KW-0732">Signal</keyword>
<dbReference type="Proteomes" id="UP000746690">
    <property type="component" value="Unassembled WGS sequence"/>
</dbReference>
<proteinExistence type="predicted"/>
<accession>A0ABX1RXR5</accession>
<dbReference type="PANTHER" id="PTHR36453:SF1">
    <property type="entry name" value="RIGHT HANDED BETA HELIX DOMAIN-CONTAINING PROTEIN"/>
    <property type="match status" value="1"/>
</dbReference>
<dbReference type="EMBL" id="JABBHF010000006">
    <property type="protein sequence ID" value="NMH88362.1"/>
    <property type="molecule type" value="Genomic_DNA"/>
</dbReference>
<reference evidence="2 3" key="1">
    <citation type="submission" date="2020-04" db="EMBL/GenBank/DDBJ databases">
        <title>A Flavivirga sp. nov.</title>
        <authorList>
            <person name="Sun X."/>
        </authorList>
    </citation>
    <scope>NUCLEOTIDE SEQUENCE [LARGE SCALE GENOMIC DNA]</scope>
    <source>
        <strain evidence="2 3">Y03</strain>
    </source>
</reference>
<organism evidence="2 3">
    <name type="scientific">Flavivirga algicola</name>
    <dbReference type="NCBI Taxonomy" id="2729136"/>
    <lineage>
        <taxon>Bacteria</taxon>
        <taxon>Pseudomonadati</taxon>
        <taxon>Bacteroidota</taxon>
        <taxon>Flavobacteriia</taxon>
        <taxon>Flavobacteriales</taxon>
        <taxon>Flavobacteriaceae</taxon>
        <taxon>Flavivirga</taxon>
    </lineage>
</organism>
<evidence type="ECO:0000256" key="1">
    <source>
        <dbReference type="ARBA" id="ARBA00022729"/>
    </source>
</evidence>
<dbReference type="SUPFAM" id="SSF51126">
    <property type="entry name" value="Pectin lyase-like"/>
    <property type="match status" value="1"/>
</dbReference>
<dbReference type="InterPro" id="IPR026444">
    <property type="entry name" value="Secre_tail"/>
</dbReference>
<keyword evidence="3" id="KW-1185">Reference proteome</keyword>
<protein>
    <submittedName>
        <fullName evidence="2">T9SS type A sorting domain-containing protein</fullName>
    </submittedName>
</protein>
<gene>
    <name evidence="2" type="ORF">HHX25_12655</name>
</gene>
<dbReference type="RefSeq" id="WP_169673980.1">
    <property type="nucleotide sequence ID" value="NZ_JABBHF010000006.1"/>
</dbReference>
<dbReference type="InterPro" id="IPR011050">
    <property type="entry name" value="Pectin_lyase_fold/virulence"/>
</dbReference>
<evidence type="ECO:0000313" key="3">
    <source>
        <dbReference type="Proteomes" id="UP000746690"/>
    </source>
</evidence>
<comment type="caution">
    <text evidence="2">The sequence shown here is derived from an EMBL/GenBank/DDBJ whole genome shotgun (WGS) entry which is preliminary data.</text>
</comment>
<dbReference type="InterPro" id="IPR012334">
    <property type="entry name" value="Pectin_lyas_fold"/>
</dbReference>
<dbReference type="NCBIfam" id="TIGR04183">
    <property type="entry name" value="Por_Secre_tail"/>
    <property type="match status" value="1"/>
</dbReference>
<sequence>MKEKYIYKHLGIVLLFILFNFKISAQADIYIAVNGNDSNSGDINQPLKTLIAARDKARSTGAKTIWIREGRYYYDQTINLNASDNGLKISGYQDEKVIFDGGITINPNKFSKVTTNLDGRIKTEVVNKVYSTTITDSDLSNLLNLRFMNISIDDEMIRLSRFPNEGLALIDKNNTLELSETPGATGTASNPKGAGFKLDNHFSFNSDAWEAEIIRNGKIDFWGNISADWVREKINPLATVKFNGDHIRGIHGTRYGIDSHHSPPRVHFTNILYELDMPGEWYFDDIDNILYIYPYKNITPQNTISVWGGSMLVTMSGVEDITIERMTIQHLAKGSGGDGAINVRDNSSNVHINGITFRYIADPLTAVNIFNGTNNSVQSCDFFDVSGGGRLYGGSYNNNSIDKANNSWENCHFTQIYSKDYLGKVVGITGAGNVFRNNLAHNINGQPFTYSGVEHLIEKNEVFNAQIEEGDGGFFYTAHELGGFGSIFRHNFLHHNMHIKGVVLKGGVHSDGGDAGEIITENVFYRMGAGTKNSWAGGGKNQRNIYISCNLGAWDTPRDITDPRFSDQYNIYMDRMEDDPLNPNATRNVFGAMLQKIGIPNWQNGITRNNWRSRIDPWWENRYPSMTVMFDAYFLHKRMGTYGYDFTDNFFYETEDRDIVTNAAPNVSNNQQIAMNAFTDFSTLDFSYSGSQPNDAPNIPFNDIGLYLDTYRCAVPDKAAYRKDVKDYFANRKIRGESFTSATFKDYFYNTGKVVLATVPCTGAIVETGDDSYTVKATGETCLDKGNGQIRIQAKGSGSYVANLDGGSDINFTSDWLIENLAAGPYELCITNTASGSIQCYGLEIEAGTSVTGKTTSGSGKVAVNISEGTAPFDVYVNSAKVLRTSSPAFSVDASYGDVVEVKTSVACEGVLSKTMNGIVSVSPNPTEGGLSIALPAPLKNVTVSVYNVYSQLVSSGSYPVSDGRVGLEINGAPAGIYFASIEMGDGRPKVLKIIKK</sequence>
<evidence type="ECO:0000313" key="2">
    <source>
        <dbReference type="EMBL" id="NMH88362.1"/>
    </source>
</evidence>
<dbReference type="Gene3D" id="2.160.20.10">
    <property type="entry name" value="Single-stranded right-handed beta-helix, Pectin lyase-like"/>
    <property type="match status" value="2"/>
</dbReference>
<name>A0ABX1RXR5_9FLAO</name>
<dbReference type="PANTHER" id="PTHR36453">
    <property type="entry name" value="SECRETED PROTEIN-RELATED"/>
    <property type="match status" value="1"/>
</dbReference>